<dbReference type="InterPro" id="IPR017925">
    <property type="entry name" value="DHFR_CS"/>
</dbReference>
<evidence type="ECO:0000313" key="12">
    <source>
        <dbReference type="Proteomes" id="UP000078090"/>
    </source>
</evidence>
<evidence type="ECO:0000256" key="2">
    <source>
        <dbReference type="ARBA" id="ARBA00009539"/>
    </source>
</evidence>
<comment type="catalytic activity">
    <reaction evidence="8">
        <text>(6S)-5,6,7,8-tetrahydrofolate + NADP(+) = 7,8-dihydrofolate + NADPH + H(+)</text>
        <dbReference type="Rhea" id="RHEA:15009"/>
        <dbReference type="ChEBI" id="CHEBI:15378"/>
        <dbReference type="ChEBI" id="CHEBI:57451"/>
        <dbReference type="ChEBI" id="CHEBI:57453"/>
        <dbReference type="ChEBI" id="CHEBI:57783"/>
        <dbReference type="ChEBI" id="CHEBI:58349"/>
        <dbReference type="EC" id="1.5.1.3"/>
    </reaction>
</comment>
<dbReference type="Proteomes" id="UP000078090">
    <property type="component" value="Unassembled WGS sequence"/>
</dbReference>
<evidence type="ECO:0000256" key="9">
    <source>
        <dbReference type="RuleBase" id="RU004474"/>
    </source>
</evidence>
<dbReference type="Pfam" id="PF00186">
    <property type="entry name" value="DHFR_1"/>
    <property type="match status" value="1"/>
</dbReference>
<dbReference type="EC" id="1.5.1.3" evidence="3 8"/>
<evidence type="ECO:0000256" key="1">
    <source>
        <dbReference type="ARBA" id="ARBA00004903"/>
    </source>
</evidence>
<comment type="caution">
    <text evidence="11">The sequence shown here is derived from an EMBL/GenBank/DDBJ whole genome shotgun (WGS) entry which is preliminary data.</text>
</comment>
<evidence type="ECO:0000256" key="3">
    <source>
        <dbReference type="ARBA" id="ARBA00012856"/>
    </source>
</evidence>
<keyword evidence="5 8" id="KW-0521">NADP</keyword>
<name>A0A177MAT7_METMH</name>
<gene>
    <name evidence="11" type="ORF">A1332_02770</name>
</gene>
<organism evidence="11 12">
    <name type="scientific">Methylomonas methanica</name>
    <dbReference type="NCBI Taxonomy" id="421"/>
    <lineage>
        <taxon>Bacteria</taxon>
        <taxon>Pseudomonadati</taxon>
        <taxon>Pseudomonadota</taxon>
        <taxon>Gammaproteobacteria</taxon>
        <taxon>Methylococcales</taxon>
        <taxon>Methylococcaceae</taxon>
        <taxon>Methylomonas</taxon>
    </lineage>
</organism>
<dbReference type="OrthoDB" id="9804315at2"/>
<dbReference type="Gene3D" id="3.40.430.10">
    <property type="entry name" value="Dihydrofolate Reductase, subunit A"/>
    <property type="match status" value="1"/>
</dbReference>
<evidence type="ECO:0000256" key="4">
    <source>
        <dbReference type="ARBA" id="ARBA00022563"/>
    </source>
</evidence>
<feature type="domain" description="DHFR" evidence="10">
    <location>
        <begin position="2"/>
        <end position="160"/>
    </location>
</feature>
<dbReference type="FunFam" id="3.40.430.10:FF:000001">
    <property type="entry name" value="Dihydrofolate reductase"/>
    <property type="match status" value="1"/>
</dbReference>
<evidence type="ECO:0000256" key="6">
    <source>
        <dbReference type="ARBA" id="ARBA00023002"/>
    </source>
</evidence>
<evidence type="ECO:0000313" key="11">
    <source>
        <dbReference type="EMBL" id="OAI02836.1"/>
    </source>
</evidence>
<evidence type="ECO:0000256" key="8">
    <source>
        <dbReference type="PIRNR" id="PIRNR000194"/>
    </source>
</evidence>
<dbReference type="InterPro" id="IPR012259">
    <property type="entry name" value="DHFR"/>
</dbReference>
<protein>
    <recommendedName>
        <fullName evidence="3 8">Dihydrofolate reductase</fullName>
        <ecNumber evidence="3 8">1.5.1.3</ecNumber>
    </recommendedName>
</protein>
<dbReference type="GO" id="GO:0046654">
    <property type="term" value="P:tetrahydrofolate biosynthetic process"/>
    <property type="evidence" value="ECO:0007669"/>
    <property type="project" value="UniProtKB-UniPathway"/>
</dbReference>
<evidence type="ECO:0000256" key="5">
    <source>
        <dbReference type="ARBA" id="ARBA00022857"/>
    </source>
</evidence>
<dbReference type="GO" id="GO:0004146">
    <property type="term" value="F:dihydrofolate reductase activity"/>
    <property type="evidence" value="ECO:0007669"/>
    <property type="project" value="UniProtKB-EC"/>
</dbReference>
<proteinExistence type="inferred from homology"/>
<dbReference type="GO" id="GO:0046655">
    <property type="term" value="P:folic acid metabolic process"/>
    <property type="evidence" value="ECO:0007669"/>
    <property type="project" value="TreeGrafter"/>
</dbReference>
<comment type="pathway">
    <text evidence="1 8">Cofactor biosynthesis; tetrahydrofolate biosynthesis; 5,6,7,8-tetrahydrofolate from 7,8-dihydrofolate: step 1/1.</text>
</comment>
<dbReference type="RefSeq" id="WP_064009230.1">
    <property type="nucleotide sequence ID" value="NZ_LUUG01000082.1"/>
</dbReference>
<comment type="function">
    <text evidence="7 8">Key enzyme in folate metabolism. Catalyzes an essential reaction for de novo glycine and purine synthesis, and for DNA precursor synthesis.</text>
</comment>
<evidence type="ECO:0000259" key="10">
    <source>
        <dbReference type="PROSITE" id="PS51330"/>
    </source>
</evidence>
<dbReference type="GO" id="GO:0005829">
    <property type="term" value="C:cytosol"/>
    <property type="evidence" value="ECO:0007669"/>
    <property type="project" value="TreeGrafter"/>
</dbReference>
<dbReference type="GO" id="GO:0046452">
    <property type="term" value="P:dihydrofolate metabolic process"/>
    <property type="evidence" value="ECO:0007669"/>
    <property type="project" value="TreeGrafter"/>
</dbReference>
<dbReference type="InterPro" id="IPR001796">
    <property type="entry name" value="DHFR_dom"/>
</dbReference>
<evidence type="ECO:0000256" key="7">
    <source>
        <dbReference type="ARBA" id="ARBA00025067"/>
    </source>
</evidence>
<dbReference type="PANTHER" id="PTHR48069:SF3">
    <property type="entry name" value="DIHYDROFOLATE REDUCTASE"/>
    <property type="match status" value="1"/>
</dbReference>
<reference evidence="11 12" key="1">
    <citation type="submission" date="2016-03" db="EMBL/GenBank/DDBJ databases">
        <authorList>
            <person name="Ploux O."/>
        </authorList>
    </citation>
    <scope>NUCLEOTIDE SEQUENCE [LARGE SCALE GENOMIC DNA]</scope>
    <source>
        <strain evidence="11 12">R-45363</strain>
    </source>
</reference>
<dbReference type="SUPFAM" id="SSF53597">
    <property type="entry name" value="Dihydrofolate reductase-like"/>
    <property type="match status" value="1"/>
</dbReference>
<dbReference type="PANTHER" id="PTHR48069">
    <property type="entry name" value="DIHYDROFOLATE REDUCTASE"/>
    <property type="match status" value="1"/>
</dbReference>
<accession>A0A177MAT7</accession>
<dbReference type="PROSITE" id="PS00075">
    <property type="entry name" value="DHFR_1"/>
    <property type="match status" value="1"/>
</dbReference>
<dbReference type="CDD" id="cd00209">
    <property type="entry name" value="DHFR"/>
    <property type="match status" value="1"/>
</dbReference>
<dbReference type="EMBL" id="LUUG01000082">
    <property type="protein sequence ID" value="OAI02836.1"/>
    <property type="molecule type" value="Genomic_DNA"/>
</dbReference>
<keyword evidence="4 8" id="KW-0554">One-carbon metabolism</keyword>
<dbReference type="AlphaFoldDB" id="A0A177MAT7"/>
<keyword evidence="6 8" id="KW-0560">Oxidoreductase</keyword>
<dbReference type="InterPro" id="IPR024072">
    <property type="entry name" value="DHFR-like_dom_sf"/>
</dbReference>
<sequence length="168" mass="19001">MKISLIVAMASNRAIGLNGQMPWHLSADLKRFKQITMGAPILMGRKTFEAIGRPLPGRENIIISRDPIYQQPGCRVFTGIDSVLQNYADSPELFVIGGATLYEAMLSYADYLYLTEIHKTFVGDTFFPDIDIGQWREVARDDVKNDQTVDFTYSFLKLENIRIDSSGR</sequence>
<dbReference type="PROSITE" id="PS51330">
    <property type="entry name" value="DHFR_2"/>
    <property type="match status" value="1"/>
</dbReference>
<dbReference type="PIRSF" id="PIRSF000194">
    <property type="entry name" value="DHFR"/>
    <property type="match status" value="1"/>
</dbReference>
<dbReference type="PRINTS" id="PR00070">
    <property type="entry name" value="DHFR"/>
</dbReference>
<dbReference type="GO" id="GO:0006730">
    <property type="term" value="P:one-carbon metabolic process"/>
    <property type="evidence" value="ECO:0007669"/>
    <property type="project" value="UniProtKB-KW"/>
</dbReference>
<dbReference type="UniPathway" id="UPA00077">
    <property type="reaction ID" value="UER00158"/>
</dbReference>
<dbReference type="GO" id="GO:0070401">
    <property type="term" value="F:NADP+ binding"/>
    <property type="evidence" value="ECO:0007669"/>
    <property type="project" value="UniProtKB-ARBA"/>
</dbReference>
<comment type="similarity">
    <text evidence="2 8 9">Belongs to the dihydrofolate reductase family.</text>
</comment>